<protein>
    <submittedName>
        <fullName evidence="5">CheY chemotaxis protein or a CheY-like REC (Receiver) domain</fullName>
    </submittedName>
</protein>
<evidence type="ECO:0000256" key="1">
    <source>
        <dbReference type="ARBA" id="ARBA00022553"/>
    </source>
</evidence>
<dbReference type="PANTHER" id="PTHR45339:SF1">
    <property type="entry name" value="HYBRID SIGNAL TRANSDUCTION HISTIDINE KINASE J"/>
    <property type="match status" value="1"/>
</dbReference>
<evidence type="ECO:0000259" key="4">
    <source>
        <dbReference type="PROSITE" id="PS50110"/>
    </source>
</evidence>
<dbReference type="Pfam" id="PF00072">
    <property type="entry name" value="Response_reg"/>
    <property type="match status" value="1"/>
</dbReference>
<dbReference type="PANTHER" id="PTHR45339">
    <property type="entry name" value="HYBRID SIGNAL TRANSDUCTION HISTIDINE KINASE J"/>
    <property type="match status" value="1"/>
</dbReference>
<organism evidence="5 6">
    <name type="scientific">Tangfeifania diversioriginum</name>
    <dbReference type="NCBI Taxonomy" id="1168035"/>
    <lineage>
        <taxon>Bacteria</taxon>
        <taxon>Pseudomonadati</taxon>
        <taxon>Bacteroidota</taxon>
        <taxon>Bacteroidia</taxon>
        <taxon>Marinilabiliales</taxon>
        <taxon>Prolixibacteraceae</taxon>
        <taxon>Tangfeifania</taxon>
    </lineage>
</organism>
<feature type="modified residue" description="4-aspartylphosphate" evidence="3">
    <location>
        <position position="62"/>
    </location>
</feature>
<dbReference type="Proteomes" id="UP000184050">
    <property type="component" value="Unassembled WGS sequence"/>
</dbReference>
<dbReference type="AlphaFoldDB" id="A0A1M6E825"/>
<gene>
    <name evidence="5" type="ORF">SAMN05444280_106101</name>
</gene>
<dbReference type="SMART" id="SM00448">
    <property type="entry name" value="REC"/>
    <property type="match status" value="1"/>
</dbReference>
<dbReference type="SUPFAM" id="SSF52172">
    <property type="entry name" value="CheY-like"/>
    <property type="match status" value="1"/>
</dbReference>
<dbReference type="InterPro" id="IPR011006">
    <property type="entry name" value="CheY-like_superfamily"/>
</dbReference>
<keyword evidence="1 3" id="KW-0597">Phosphoprotein</keyword>
<evidence type="ECO:0000256" key="2">
    <source>
        <dbReference type="ARBA" id="ARBA00023012"/>
    </source>
</evidence>
<sequence>MNEESRYSNQPVLLIAEDDETSFMLLKAYLSKGNYKLLRAANGKQTIEMLEQNPDISLILMDLKMPVMDGYEAARTIKNSHPDIPIIAQTAYALSGDNQKAIEAGCDDYVSKPIKKEILLKKINAFLPG</sequence>
<keyword evidence="6" id="KW-1185">Reference proteome</keyword>
<accession>A0A1M6E825</accession>
<proteinExistence type="predicted"/>
<evidence type="ECO:0000313" key="5">
    <source>
        <dbReference type="EMBL" id="SHI81674.1"/>
    </source>
</evidence>
<keyword evidence="2" id="KW-0902">Two-component regulatory system</keyword>
<dbReference type="PROSITE" id="PS50110">
    <property type="entry name" value="RESPONSE_REGULATORY"/>
    <property type="match status" value="1"/>
</dbReference>
<evidence type="ECO:0000256" key="3">
    <source>
        <dbReference type="PROSITE-ProRule" id="PRU00169"/>
    </source>
</evidence>
<feature type="domain" description="Response regulatory" evidence="4">
    <location>
        <begin position="12"/>
        <end position="127"/>
    </location>
</feature>
<dbReference type="InterPro" id="IPR001789">
    <property type="entry name" value="Sig_transdc_resp-reg_receiver"/>
</dbReference>
<dbReference type="CDD" id="cd17546">
    <property type="entry name" value="REC_hyHK_CKI1_RcsC-like"/>
    <property type="match status" value="1"/>
</dbReference>
<dbReference type="OrthoDB" id="9796457at2"/>
<evidence type="ECO:0000313" key="6">
    <source>
        <dbReference type="Proteomes" id="UP000184050"/>
    </source>
</evidence>
<dbReference type="EMBL" id="FQZE01000006">
    <property type="protein sequence ID" value="SHI81674.1"/>
    <property type="molecule type" value="Genomic_DNA"/>
</dbReference>
<dbReference type="GO" id="GO:0000160">
    <property type="term" value="P:phosphorelay signal transduction system"/>
    <property type="evidence" value="ECO:0007669"/>
    <property type="project" value="UniProtKB-KW"/>
</dbReference>
<dbReference type="STRING" id="1168035.SAMN05444280_106101"/>
<name>A0A1M6E825_9BACT</name>
<reference evidence="5 6" key="1">
    <citation type="submission" date="2016-11" db="EMBL/GenBank/DDBJ databases">
        <authorList>
            <person name="Jaros S."/>
            <person name="Januszkiewicz K."/>
            <person name="Wedrychowicz H."/>
        </authorList>
    </citation>
    <scope>NUCLEOTIDE SEQUENCE [LARGE SCALE GENOMIC DNA]</scope>
    <source>
        <strain evidence="5 6">DSM 27063</strain>
    </source>
</reference>
<dbReference type="RefSeq" id="WP_073166935.1">
    <property type="nucleotide sequence ID" value="NZ_FQZE01000006.1"/>
</dbReference>
<dbReference type="Gene3D" id="3.40.50.2300">
    <property type="match status" value="1"/>
</dbReference>